<feature type="compositionally biased region" description="Polar residues" evidence="4">
    <location>
        <begin position="395"/>
        <end position="405"/>
    </location>
</feature>
<dbReference type="Gene3D" id="2.40.420.20">
    <property type="match status" value="1"/>
</dbReference>
<evidence type="ECO:0000313" key="10">
    <source>
        <dbReference type="Proteomes" id="UP000596063"/>
    </source>
</evidence>
<dbReference type="GO" id="GO:0046677">
    <property type="term" value="P:response to antibiotic"/>
    <property type="evidence" value="ECO:0007669"/>
    <property type="project" value="TreeGrafter"/>
</dbReference>
<keyword evidence="3" id="KW-0175">Coiled coil</keyword>
<dbReference type="Gene3D" id="2.40.50.100">
    <property type="match status" value="1"/>
</dbReference>
<dbReference type="RefSeq" id="WP_198571100.1">
    <property type="nucleotide sequence ID" value="NZ_CP066167.1"/>
</dbReference>
<dbReference type="EMBL" id="CP066167">
    <property type="protein sequence ID" value="QQD19616.1"/>
    <property type="molecule type" value="Genomic_DNA"/>
</dbReference>
<feature type="domain" description="Multidrug resistance protein MdtA-like C-terminal permuted SH3" evidence="8">
    <location>
        <begin position="305"/>
        <end position="366"/>
    </location>
</feature>
<dbReference type="InterPro" id="IPR058626">
    <property type="entry name" value="MdtA-like_b-barrel"/>
</dbReference>
<dbReference type="KEGG" id="snan:I6N98_07145"/>
<comment type="similarity">
    <text evidence="2">Belongs to the membrane fusion protein (MFP) (TC 8.A.1) family.</text>
</comment>
<evidence type="ECO:0000256" key="1">
    <source>
        <dbReference type="ARBA" id="ARBA00004519"/>
    </source>
</evidence>
<dbReference type="InterPro" id="IPR006143">
    <property type="entry name" value="RND_pump_MFP"/>
</dbReference>
<evidence type="ECO:0000256" key="4">
    <source>
        <dbReference type="SAM" id="MobiDB-lite"/>
    </source>
</evidence>
<dbReference type="Pfam" id="PF25917">
    <property type="entry name" value="BSH_RND"/>
    <property type="match status" value="1"/>
</dbReference>
<dbReference type="PANTHER" id="PTHR30158">
    <property type="entry name" value="ACRA/E-RELATED COMPONENT OF DRUG EFFLUX TRANSPORTER"/>
    <property type="match status" value="1"/>
</dbReference>
<dbReference type="InterPro" id="IPR058625">
    <property type="entry name" value="MdtA-like_BSH"/>
</dbReference>
<dbReference type="InterPro" id="IPR058627">
    <property type="entry name" value="MdtA-like_C"/>
</dbReference>
<proteinExistence type="inferred from homology"/>
<evidence type="ECO:0000256" key="3">
    <source>
        <dbReference type="SAM" id="Coils"/>
    </source>
</evidence>
<dbReference type="Proteomes" id="UP000596063">
    <property type="component" value="Chromosome"/>
</dbReference>
<dbReference type="Gene3D" id="1.10.287.470">
    <property type="entry name" value="Helix hairpin bin"/>
    <property type="match status" value="1"/>
</dbReference>
<dbReference type="GO" id="GO:0030313">
    <property type="term" value="C:cell envelope"/>
    <property type="evidence" value="ECO:0007669"/>
    <property type="project" value="UniProtKB-SubCell"/>
</dbReference>
<dbReference type="PROSITE" id="PS51257">
    <property type="entry name" value="PROKAR_LIPOPROTEIN"/>
    <property type="match status" value="1"/>
</dbReference>
<dbReference type="NCBIfam" id="TIGR01730">
    <property type="entry name" value="RND_mfp"/>
    <property type="match status" value="1"/>
</dbReference>
<dbReference type="SUPFAM" id="SSF111369">
    <property type="entry name" value="HlyD-like secretion proteins"/>
    <property type="match status" value="1"/>
</dbReference>
<dbReference type="GO" id="GO:0022857">
    <property type="term" value="F:transmembrane transporter activity"/>
    <property type="evidence" value="ECO:0007669"/>
    <property type="project" value="InterPro"/>
</dbReference>
<feature type="domain" description="Multidrug resistance protein MdtA-like alpha-helical hairpin" evidence="5">
    <location>
        <begin position="108"/>
        <end position="177"/>
    </location>
</feature>
<comment type="subcellular location">
    <subcellularLocation>
        <location evidence="1">Cell inner membrane</location>
        <topology evidence="1">Lipid-anchor</topology>
    </subcellularLocation>
</comment>
<gene>
    <name evidence="9" type="ORF">I6N98_07145</name>
</gene>
<keyword evidence="10" id="KW-1185">Reference proteome</keyword>
<dbReference type="AlphaFoldDB" id="A0A7T4R354"/>
<protein>
    <submittedName>
        <fullName evidence="9">Efflux RND transporter periplasmic adaptor subunit</fullName>
    </submittedName>
</protein>
<sequence>MRTDTRLLRRLPRLSLSMLAIVMMLAGCGEKLQTVAEERAVAVKALALSAHTLPIDLQYPGRAEGSKEVEVRARVDGILLHRRYREGEKVEAGQLLFEIDAAPFEVALDRAKAHLAQTQAALSAAERRWGRAQELIKRDAISQRERDDTQSELEMAQADVKMARAEVKEAEINLGYTQVLAPIGGITSREEVSEGSLVGPGSVLAKITQLDPIWVNISIPDSELLSFRSMLNSGDLQFEEASRRAVVETANGYVHPHSGKVNFTESAVDRQTGTVQMRAAIPNPDGTLIPGQFVRVHLEGLRSVNALAIPERAVMQNAQGSYVYRVVEGQRVQPAPVSLGLKTTAGVIVESGLESGDVIVVEGLGRVRPGSLVEIQQAQDAEPQPERADKRKASGQASSDQGAGE</sequence>
<evidence type="ECO:0000259" key="7">
    <source>
        <dbReference type="Pfam" id="PF25944"/>
    </source>
</evidence>
<accession>A0A7T4R354</accession>
<feature type="domain" description="Multidrug resistance protein MdtA-like barrel-sandwich hybrid" evidence="6">
    <location>
        <begin position="68"/>
        <end position="207"/>
    </location>
</feature>
<reference evidence="9 10" key="1">
    <citation type="submission" date="2020-12" db="EMBL/GenBank/DDBJ databases">
        <authorList>
            <person name="Shan Y."/>
        </authorList>
    </citation>
    <scope>NUCLEOTIDE SEQUENCE [LARGE SCALE GENOMIC DNA]</scope>
    <source>
        <strain evidence="10">csc3.9</strain>
    </source>
</reference>
<feature type="coiled-coil region" evidence="3">
    <location>
        <begin position="108"/>
        <end position="173"/>
    </location>
</feature>
<dbReference type="GO" id="GO:0005886">
    <property type="term" value="C:plasma membrane"/>
    <property type="evidence" value="ECO:0007669"/>
    <property type="project" value="TreeGrafter"/>
</dbReference>
<name>A0A7T4R354_9GAMM</name>
<evidence type="ECO:0000259" key="5">
    <source>
        <dbReference type="Pfam" id="PF25876"/>
    </source>
</evidence>
<evidence type="ECO:0000256" key="2">
    <source>
        <dbReference type="ARBA" id="ARBA00009477"/>
    </source>
</evidence>
<dbReference type="Gene3D" id="2.40.30.170">
    <property type="match status" value="1"/>
</dbReference>
<feature type="region of interest" description="Disordered" evidence="4">
    <location>
        <begin position="372"/>
        <end position="405"/>
    </location>
</feature>
<feature type="domain" description="Multidrug resistance protein MdtA-like beta-barrel" evidence="7">
    <location>
        <begin position="212"/>
        <end position="299"/>
    </location>
</feature>
<evidence type="ECO:0000259" key="8">
    <source>
        <dbReference type="Pfam" id="PF25967"/>
    </source>
</evidence>
<dbReference type="Pfam" id="PF25967">
    <property type="entry name" value="RND-MFP_C"/>
    <property type="match status" value="1"/>
</dbReference>
<dbReference type="Pfam" id="PF25944">
    <property type="entry name" value="Beta-barrel_RND"/>
    <property type="match status" value="1"/>
</dbReference>
<evidence type="ECO:0000313" key="9">
    <source>
        <dbReference type="EMBL" id="QQD19616.1"/>
    </source>
</evidence>
<organism evidence="9 10">
    <name type="scientific">Spongiibacter nanhainus</name>
    <dbReference type="NCBI Taxonomy" id="2794344"/>
    <lineage>
        <taxon>Bacteria</taxon>
        <taxon>Pseudomonadati</taxon>
        <taxon>Pseudomonadota</taxon>
        <taxon>Gammaproteobacteria</taxon>
        <taxon>Cellvibrionales</taxon>
        <taxon>Spongiibacteraceae</taxon>
        <taxon>Spongiibacter</taxon>
    </lineage>
</organism>
<dbReference type="Pfam" id="PF25876">
    <property type="entry name" value="HH_MFP_RND"/>
    <property type="match status" value="1"/>
</dbReference>
<dbReference type="InterPro" id="IPR058624">
    <property type="entry name" value="MdtA-like_HH"/>
</dbReference>
<evidence type="ECO:0000259" key="6">
    <source>
        <dbReference type="Pfam" id="PF25917"/>
    </source>
</evidence>